<name>A0ABX7IIG7_9ACTO</name>
<evidence type="ECO:0000256" key="5">
    <source>
        <dbReference type="ARBA" id="ARBA00022490"/>
    </source>
</evidence>
<dbReference type="SUPFAM" id="SSF55681">
    <property type="entry name" value="Class II aaRS and biotin synthetases"/>
    <property type="match status" value="1"/>
</dbReference>
<dbReference type="NCBIfam" id="TIGR00442">
    <property type="entry name" value="hisS"/>
    <property type="match status" value="1"/>
</dbReference>
<dbReference type="InterPro" id="IPR006195">
    <property type="entry name" value="aa-tRNA-synth_II"/>
</dbReference>
<dbReference type="InterPro" id="IPR015807">
    <property type="entry name" value="His-tRNA-ligase"/>
</dbReference>
<dbReference type="Gene3D" id="3.40.50.800">
    <property type="entry name" value="Anticodon-binding domain"/>
    <property type="match status" value="1"/>
</dbReference>
<evidence type="ECO:0000256" key="9">
    <source>
        <dbReference type="ARBA" id="ARBA00023146"/>
    </source>
</evidence>
<evidence type="ECO:0000256" key="3">
    <source>
        <dbReference type="ARBA" id="ARBA00012815"/>
    </source>
</evidence>
<protein>
    <recommendedName>
        <fullName evidence="4 11">Histidine--tRNA ligase</fullName>
        <ecNumber evidence="3 11">6.1.1.21</ecNumber>
    </recommendedName>
</protein>
<evidence type="ECO:0000259" key="12">
    <source>
        <dbReference type="PROSITE" id="PS50862"/>
    </source>
</evidence>
<keyword evidence="9" id="KW-0030">Aminoacyl-tRNA synthetase</keyword>
<proteinExistence type="inferred from homology"/>
<dbReference type="InterPro" id="IPR045864">
    <property type="entry name" value="aa-tRNA-synth_II/BPL/LPL"/>
</dbReference>
<accession>A0ABX7IIG7</accession>
<dbReference type="PIRSF" id="PIRSF001549">
    <property type="entry name" value="His-tRNA_synth"/>
    <property type="match status" value="1"/>
</dbReference>
<evidence type="ECO:0000256" key="10">
    <source>
        <dbReference type="ARBA" id="ARBA00047639"/>
    </source>
</evidence>
<sequence length="442" mass="48821">MAKIAPLSGFPEWLPAGRIVEQQVLDTLRETFELHAFSSIETRAVEPVDRLLSKGETSKEIYLLHRLQAGAGQDKDELGLHFDLTVPLARYVLENAGHLDFPFRRYQIQKVWRGERPQDGRFREFIQADVDVVGQDTLAFHHEIELPLVMVDALSKLPIPRVTIHASNRKVAQGFYEAIGLTDVEQTLRIVDKLDKVGPAVVTELLERDVQATPDQARLTLELAQITSSDASFADKIASFDLHSQLLDEGLEELVALVEGANALIPGSVVADLKIARGLDYYTGSVYESVMEGHEDLGSVCSGGRYDSLVSDGKRTFPGVGLSIGVSRILARIIGKNVVAPTRKVPTVVLVAVNDETERAHAEKTAFALRKRGIATEVSPTSAKFGKQIKYADRRGIPFVWFSTDDGEQVKDIRSGEQTAVDMDTWQPAEADMRPRLEAGEQ</sequence>
<evidence type="ECO:0000256" key="11">
    <source>
        <dbReference type="NCBIfam" id="TIGR00442"/>
    </source>
</evidence>
<dbReference type="Pfam" id="PF13393">
    <property type="entry name" value="tRNA-synt_His"/>
    <property type="match status" value="1"/>
</dbReference>
<dbReference type="PROSITE" id="PS50862">
    <property type="entry name" value="AA_TRNA_LIGASE_II"/>
    <property type="match status" value="1"/>
</dbReference>
<dbReference type="PANTHER" id="PTHR11476:SF7">
    <property type="entry name" value="HISTIDINE--TRNA LIGASE"/>
    <property type="match status" value="1"/>
</dbReference>
<keyword evidence="13" id="KW-0436">Ligase</keyword>
<keyword evidence="14" id="KW-1185">Reference proteome</keyword>
<evidence type="ECO:0000256" key="7">
    <source>
        <dbReference type="ARBA" id="ARBA00022840"/>
    </source>
</evidence>
<comment type="subunit">
    <text evidence="2">Homodimer.</text>
</comment>
<evidence type="ECO:0000313" key="14">
    <source>
        <dbReference type="Proteomes" id="UP000602653"/>
    </source>
</evidence>
<gene>
    <name evidence="13" type="ORF">JTE88_04185</name>
</gene>
<comment type="catalytic activity">
    <reaction evidence="10">
        <text>tRNA(His) + L-histidine + ATP = L-histidyl-tRNA(His) + AMP + diphosphate + H(+)</text>
        <dbReference type="Rhea" id="RHEA:17313"/>
        <dbReference type="Rhea" id="RHEA-COMP:9665"/>
        <dbReference type="Rhea" id="RHEA-COMP:9689"/>
        <dbReference type="ChEBI" id="CHEBI:15378"/>
        <dbReference type="ChEBI" id="CHEBI:30616"/>
        <dbReference type="ChEBI" id="CHEBI:33019"/>
        <dbReference type="ChEBI" id="CHEBI:57595"/>
        <dbReference type="ChEBI" id="CHEBI:78442"/>
        <dbReference type="ChEBI" id="CHEBI:78527"/>
        <dbReference type="ChEBI" id="CHEBI:456215"/>
        <dbReference type="EC" id="6.1.1.21"/>
    </reaction>
</comment>
<dbReference type="PANTHER" id="PTHR11476">
    <property type="entry name" value="HISTIDYL-TRNA SYNTHETASE"/>
    <property type="match status" value="1"/>
</dbReference>
<dbReference type="EC" id="6.1.1.21" evidence="3 11"/>
<evidence type="ECO:0000256" key="8">
    <source>
        <dbReference type="ARBA" id="ARBA00022917"/>
    </source>
</evidence>
<dbReference type="CDD" id="cd00773">
    <property type="entry name" value="HisRS-like_core"/>
    <property type="match status" value="1"/>
</dbReference>
<dbReference type="EMBL" id="CP070228">
    <property type="protein sequence ID" value="QRV02923.1"/>
    <property type="molecule type" value="Genomic_DNA"/>
</dbReference>
<dbReference type="RefSeq" id="WP_204425587.1">
    <property type="nucleotide sequence ID" value="NZ_CP070228.1"/>
</dbReference>
<dbReference type="InterPro" id="IPR041715">
    <property type="entry name" value="HisRS-like_core"/>
</dbReference>
<dbReference type="Pfam" id="PF03129">
    <property type="entry name" value="HGTP_anticodon"/>
    <property type="match status" value="1"/>
</dbReference>
<keyword evidence="8" id="KW-0648">Protein biosynthesis</keyword>
<comment type="similarity">
    <text evidence="1">Belongs to the class-II aminoacyl-tRNA synthetase family.</text>
</comment>
<evidence type="ECO:0000313" key="13">
    <source>
        <dbReference type="EMBL" id="QRV02923.1"/>
    </source>
</evidence>
<dbReference type="SUPFAM" id="SSF52954">
    <property type="entry name" value="Class II aaRS ABD-related"/>
    <property type="match status" value="1"/>
</dbReference>
<organism evidence="13 14">
    <name type="scientific">Arcanobacterium phocisimile</name>
    <dbReference type="NCBI Taxonomy" id="1302235"/>
    <lineage>
        <taxon>Bacteria</taxon>
        <taxon>Bacillati</taxon>
        <taxon>Actinomycetota</taxon>
        <taxon>Actinomycetes</taxon>
        <taxon>Actinomycetales</taxon>
        <taxon>Actinomycetaceae</taxon>
        <taxon>Arcanobacterium</taxon>
    </lineage>
</organism>
<keyword evidence="6" id="KW-0547">Nucleotide-binding</keyword>
<keyword evidence="5" id="KW-0963">Cytoplasm</keyword>
<dbReference type="Gene3D" id="3.30.930.10">
    <property type="entry name" value="Bira Bifunctional Protein, Domain 2"/>
    <property type="match status" value="1"/>
</dbReference>
<dbReference type="InterPro" id="IPR004154">
    <property type="entry name" value="Anticodon-bd"/>
</dbReference>
<evidence type="ECO:0000256" key="6">
    <source>
        <dbReference type="ARBA" id="ARBA00022741"/>
    </source>
</evidence>
<dbReference type="InterPro" id="IPR036621">
    <property type="entry name" value="Anticodon-bd_dom_sf"/>
</dbReference>
<evidence type="ECO:0000256" key="2">
    <source>
        <dbReference type="ARBA" id="ARBA00011738"/>
    </source>
</evidence>
<dbReference type="Proteomes" id="UP000602653">
    <property type="component" value="Chromosome"/>
</dbReference>
<dbReference type="InterPro" id="IPR004516">
    <property type="entry name" value="HisRS/HisZ"/>
</dbReference>
<keyword evidence="7" id="KW-0067">ATP-binding</keyword>
<evidence type="ECO:0000256" key="1">
    <source>
        <dbReference type="ARBA" id="ARBA00008226"/>
    </source>
</evidence>
<reference evidence="13 14" key="1">
    <citation type="submission" date="2021-02" db="EMBL/GenBank/DDBJ databases">
        <title>Complete Genome Sequence of Arcanobacterium phocisimile strain DSM 26142T from a harbour seal.</title>
        <authorList>
            <person name="Borowiak M."/>
            <person name="Alssahen M."/>
            <person name="Malorny B."/>
            <person name="Laemmler C."/>
            <person name="Siebert U."/>
            <person name="Ploetz M."/>
            <person name="Abdulmawjood A."/>
        </authorList>
    </citation>
    <scope>NUCLEOTIDE SEQUENCE [LARGE SCALE GENOMIC DNA]</scope>
    <source>
        <strain evidence="13 14">DSM 26142</strain>
    </source>
</reference>
<evidence type="ECO:0000256" key="4">
    <source>
        <dbReference type="ARBA" id="ARBA00017399"/>
    </source>
</evidence>
<dbReference type="GO" id="GO:0004821">
    <property type="term" value="F:histidine-tRNA ligase activity"/>
    <property type="evidence" value="ECO:0007669"/>
    <property type="project" value="UniProtKB-EC"/>
</dbReference>
<feature type="domain" description="Aminoacyl-transfer RNA synthetases class-II family profile" evidence="12">
    <location>
        <begin position="20"/>
        <end position="341"/>
    </location>
</feature>